<keyword evidence="2" id="KW-1185">Reference proteome</keyword>
<evidence type="ECO:0000313" key="1">
    <source>
        <dbReference type="EMBL" id="GAA1701259.1"/>
    </source>
</evidence>
<dbReference type="PROSITE" id="PS60000">
    <property type="entry name" value="CHITOSANASE_46_80"/>
    <property type="match status" value="1"/>
</dbReference>
<dbReference type="SUPFAM" id="SSF53955">
    <property type="entry name" value="Lysozyme-like"/>
    <property type="match status" value="1"/>
</dbReference>
<dbReference type="Gene3D" id="3.30.386.10">
    <property type="entry name" value="Chitosanase, subunit A, domain 2"/>
    <property type="match status" value="1"/>
</dbReference>
<comment type="caution">
    <text evidence="1">The sequence shown here is derived from an EMBL/GenBank/DDBJ whole genome shotgun (WGS) entry which is preliminary data.</text>
</comment>
<dbReference type="CDD" id="cd00978">
    <property type="entry name" value="chitosanase_GH46"/>
    <property type="match status" value="1"/>
</dbReference>
<accession>A0ABP4U9F7</accession>
<dbReference type="InterPro" id="IPR000400">
    <property type="entry name" value="Glyco_hydro_46"/>
</dbReference>
<dbReference type="RefSeq" id="WP_344313544.1">
    <property type="nucleotide sequence ID" value="NZ_BAAANY010000023.1"/>
</dbReference>
<gene>
    <name evidence="1" type="ORF">GCM10009765_58510</name>
</gene>
<protein>
    <submittedName>
        <fullName evidence="1">Chitosanase</fullName>
    </submittedName>
</protein>
<proteinExistence type="predicted"/>
<evidence type="ECO:0000313" key="2">
    <source>
        <dbReference type="Proteomes" id="UP001500618"/>
    </source>
</evidence>
<dbReference type="InterPro" id="IPR023099">
    <property type="entry name" value="Glyco_hydro_46_N"/>
</dbReference>
<dbReference type="Proteomes" id="UP001500618">
    <property type="component" value="Unassembled WGS sequence"/>
</dbReference>
<dbReference type="InterPro" id="IPR023346">
    <property type="entry name" value="Lysozyme-like_dom_sf"/>
</dbReference>
<dbReference type="Pfam" id="PF01374">
    <property type="entry name" value="Glyco_hydro_46"/>
    <property type="match status" value="1"/>
</dbReference>
<name>A0ABP4U9F7_9ACTN</name>
<dbReference type="Gene3D" id="1.20.141.10">
    <property type="entry name" value="Chitosanase, subunit A, domain 1"/>
    <property type="match status" value="1"/>
</dbReference>
<dbReference type="EMBL" id="BAAANY010000023">
    <property type="protein sequence ID" value="GAA1701259.1"/>
    <property type="molecule type" value="Genomic_DNA"/>
</dbReference>
<sequence>MTTLADTAKKEIAMQLVSSAENSSLDWRAQYGYIEDIGDGRGYTGGIIGFTSGTGDMLRVVERYAVLAPKAGLLRFLLALRKVNGTASHTGLGAAFVSSWKTSAPNATFRSAQDSIRDYEYFTPAVNQALADGLSILGQFIYYDALVMHGPGYDRDSFGGIRAATIPYAPLPSHGGKEYVFLNAFLNVRKAAMLREEAHSDTSRIETMQRLFLAAGNYDLHTPLTWKTYGDSYTIR</sequence>
<reference evidence="2" key="1">
    <citation type="journal article" date="2019" name="Int. J. Syst. Evol. Microbiol.">
        <title>The Global Catalogue of Microorganisms (GCM) 10K type strain sequencing project: providing services to taxonomists for standard genome sequencing and annotation.</title>
        <authorList>
            <consortium name="The Broad Institute Genomics Platform"/>
            <consortium name="The Broad Institute Genome Sequencing Center for Infectious Disease"/>
            <person name="Wu L."/>
            <person name="Ma J."/>
        </authorList>
    </citation>
    <scope>NUCLEOTIDE SEQUENCE [LARGE SCALE GENOMIC DNA]</scope>
    <source>
        <strain evidence="2">JCM 14718</strain>
    </source>
</reference>
<organism evidence="1 2">
    <name type="scientific">Fodinicola feengrottensis</name>
    <dbReference type="NCBI Taxonomy" id="435914"/>
    <lineage>
        <taxon>Bacteria</taxon>
        <taxon>Bacillati</taxon>
        <taxon>Actinomycetota</taxon>
        <taxon>Actinomycetes</taxon>
        <taxon>Mycobacteriales</taxon>
        <taxon>Fodinicola</taxon>
    </lineage>
</organism>
<dbReference type="PIRSF" id="PIRSF036551">
    <property type="entry name" value="Chitosanase"/>
    <property type="match status" value="1"/>
</dbReference>